<dbReference type="PROSITE" id="PS00455">
    <property type="entry name" value="AMP_BINDING"/>
    <property type="match status" value="1"/>
</dbReference>
<dbReference type="Pfam" id="PF13193">
    <property type="entry name" value="AMP-binding_C"/>
    <property type="match status" value="1"/>
</dbReference>
<dbReference type="Pfam" id="PF00501">
    <property type="entry name" value="AMP-binding"/>
    <property type="match status" value="1"/>
</dbReference>
<dbReference type="Proteomes" id="UP000024816">
    <property type="component" value="Unassembled WGS sequence"/>
</dbReference>
<dbReference type="InterPro" id="IPR000873">
    <property type="entry name" value="AMP-dep_synth/lig_dom"/>
</dbReference>
<dbReference type="EMBL" id="ARYJ01000009">
    <property type="protein sequence ID" value="KCZ87228.1"/>
    <property type="molecule type" value="Genomic_DNA"/>
</dbReference>
<keyword evidence="1" id="KW-1133">Transmembrane helix</keyword>
<keyword evidence="5" id="KW-1185">Reference proteome</keyword>
<feature type="domain" description="AMP-dependent synthetase/ligase" evidence="2">
    <location>
        <begin position="47"/>
        <end position="421"/>
    </location>
</feature>
<evidence type="ECO:0000313" key="4">
    <source>
        <dbReference type="EMBL" id="KCZ87228.1"/>
    </source>
</evidence>
<name>A0A059F9L3_9PROT</name>
<feature type="transmembrane region" description="Helical" evidence="1">
    <location>
        <begin position="103"/>
        <end position="123"/>
    </location>
</feature>
<dbReference type="eggNOG" id="COG0318">
    <property type="taxonomic scope" value="Bacteria"/>
</dbReference>
<dbReference type="STRING" id="1280952.HJA_13540"/>
<proteinExistence type="predicted"/>
<dbReference type="Gene3D" id="3.30.300.30">
    <property type="match status" value="1"/>
</dbReference>
<sequence>MHYAELLKARQELTGPGGDFEIVEAEVLGNTLRVYKNAPPSVREVWQATKEFADRTYLVYEGERLTYAEAHDRVNSVAAWLFDQGVQPGDRVAIAMRNYPEWLLIYWACVSVGVTVVGMNAWWTTEEMAYALKDSEPKVLFLDAERLERVKDRPDMTGSMKLVGIRIPDLPANVTPWSEVIAHGGDMPDVTVDPDSDACIFYTSGTTGFPKGAQLTQRGCVANLMNMLYAGASTALAIQRATGVEPPADPPPPVGLLTTPLFHVTANNCGAYATTAVGGTIILMYRWDAGEALKIIEREKVTSLGGVPVMGRELINHPDFAKTDTSSLVQLSGGGAQVPPDLVHKIESSIATARPATGYGMTETCGIITSVSADFFVDKPDSAGPAMPNFEVKCVDELGETVPPGELGELWVKGSSVIKGYINRPEATAESITDGWLHTGDIARIDKDGFIFIVDRKKDMVLRGGENVYCAEVESVAYSHPAVAECSVFGVPDDRLGEEVGIAIVLKPGEKLTADEFRAHCAGIMAKHKVPRYVWFIADALPRNASGKFVKRDLRDRLSAELQSAGQS</sequence>
<keyword evidence="1" id="KW-0812">Transmembrane</keyword>
<gene>
    <name evidence="4" type="ORF">HJA_13540</name>
</gene>
<evidence type="ECO:0000259" key="3">
    <source>
        <dbReference type="Pfam" id="PF13193"/>
    </source>
</evidence>
<evidence type="ECO:0000256" key="1">
    <source>
        <dbReference type="SAM" id="Phobius"/>
    </source>
</evidence>
<dbReference type="GO" id="GO:0006631">
    <property type="term" value="P:fatty acid metabolic process"/>
    <property type="evidence" value="ECO:0007669"/>
    <property type="project" value="TreeGrafter"/>
</dbReference>
<dbReference type="RefSeq" id="WP_035583220.1">
    <property type="nucleotide sequence ID" value="NZ_ARYJ01000009.1"/>
</dbReference>
<dbReference type="OrthoDB" id="6187882at2"/>
<reference evidence="4 5" key="1">
    <citation type="journal article" date="2014" name="Antonie Van Leeuwenhoek">
        <title>Hyphomonas beringensis sp. nov. and Hyphomonas chukchiensis sp. nov., isolated from surface seawater of the Bering Sea and Chukchi Sea.</title>
        <authorList>
            <person name="Li C."/>
            <person name="Lai Q."/>
            <person name="Li G."/>
            <person name="Dong C."/>
            <person name="Wang J."/>
            <person name="Liao Y."/>
            <person name="Shao Z."/>
        </authorList>
    </citation>
    <scope>NUCLEOTIDE SEQUENCE [LARGE SCALE GENOMIC DNA]</scope>
    <source>
        <strain evidence="4 5">VP2</strain>
    </source>
</reference>
<dbReference type="InterPro" id="IPR025110">
    <property type="entry name" value="AMP-bd_C"/>
</dbReference>
<dbReference type="PANTHER" id="PTHR43201">
    <property type="entry name" value="ACYL-COA SYNTHETASE"/>
    <property type="match status" value="1"/>
</dbReference>
<dbReference type="PANTHER" id="PTHR43201:SF32">
    <property type="entry name" value="2-SUCCINYLBENZOATE--COA LIGASE, CHLOROPLASTIC_PEROXISOMAL"/>
    <property type="match status" value="1"/>
</dbReference>
<dbReference type="Gene3D" id="2.30.38.10">
    <property type="entry name" value="Luciferase, Domain 3"/>
    <property type="match status" value="1"/>
</dbReference>
<evidence type="ECO:0000259" key="2">
    <source>
        <dbReference type="Pfam" id="PF00501"/>
    </source>
</evidence>
<dbReference type="GO" id="GO:0031956">
    <property type="term" value="F:medium-chain fatty acid-CoA ligase activity"/>
    <property type="evidence" value="ECO:0007669"/>
    <property type="project" value="TreeGrafter"/>
</dbReference>
<keyword evidence="1" id="KW-0472">Membrane</keyword>
<evidence type="ECO:0000313" key="5">
    <source>
        <dbReference type="Proteomes" id="UP000024816"/>
    </source>
</evidence>
<feature type="domain" description="AMP-binding enzyme C-terminal" evidence="3">
    <location>
        <begin position="472"/>
        <end position="548"/>
    </location>
</feature>
<dbReference type="AlphaFoldDB" id="A0A059F9L3"/>
<dbReference type="Gene3D" id="3.40.50.980">
    <property type="match status" value="2"/>
</dbReference>
<dbReference type="InterPro" id="IPR045851">
    <property type="entry name" value="AMP-bd_C_sf"/>
</dbReference>
<dbReference type="PATRIC" id="fig|1280952.3.peg.2709"/>
<organism evidence="4 5">
    <name type="scientific">Hyphomonas jannaschiana VP2</name>
    <dbReference type="NCBI Taxonomy" id="1280952"/>
    <lineage>
        <taxon>Bacteria</taxon>
        <taxon>Pseudomonadati</taxon>
        <taxon>Pseudomonadota</taxon>
        <taxon>Alphaproteobacteria</taxon>
        <taxon>Hyphomonadales</taxon>
        <taxon>Hyphomonadaceae</taxon>
        <taxon>Hyphomonas</taxon>
    </lineage>
</organism>
<accession>A0A059F9L3</accession>
<protein>
    <submittedName>
        <fullName evidence="4">Feruloyl-CoA synthetase</fullName>
    </submittedName>
</protein>
<comment type="caution">
    <text evidence="4">The sequence shown here is derived from an EMBL/GenBank/DDBJ whole genome shotgun (WGS) entry which is preliminary data.</text>
</comment>
<dbReference type="SUPFAM" id="SSF56801">
    <property type="entry name" value="Acetyl-CoA synthetase-like"/>
    <property type="match status" value="1"/>
</dbReference>
<dbReference type="InterPro" id="IPR020845">
    <property type="entry name" value="AMP-binding_CS"/>
</dbReference>